<evidence type="ECO:0000313" key="3">
    <source>
        <dbReference type="EMBL" id="KAJ8877917.1"/>
    </source>
</evidence>
<comment type="caution">
    <text evidence="3">The sequence shown here is derived from an EMBL/GenBank/DDBJ whole genome shotgun (WGS) entry which is preliminary data.</text>
</comment>
<feature type="transmembrane region" description="Helical" evidence="2">
    <location>
        <begin position="411"/>
        <end position="433"/>
    </location>
</feature>
<reference evidence="3 4" key="1">
    <citation type="submission" date="2023-02" db="EMBL/GenBank/DDBJ databases">
        <title>LHISI_Scaffold_Assembly.</title>
        <authorList>
            <person name="Stuart O.P."/>
            <person name="Cleave R."/>
            <person name="Magrath M.J.L."/>
            <person name="Mikheyev A.S."/>
        </authorList>
    </citation>
    <scope>NUCLEOTIDE SEQUENCE [LARGE SCALE GENOMIC DNA]</scope>
    <source>
        <strain evidence="3">Daus_M_001</strain>
        <tissue evidence="3">Leg muscle</tissue>
    </source>
</reference>
<proteinExistence type="predicted"/>
<dbReference type="EMBL" id="JARBHB010000008">
    <property type="protein sequence ID" value="KAJ8877917.1"/>
    <property type="molecule type" value="Genomic_DNA"/>
</dbReference>
<name>A0ABQ9H0X5_9NEOP</name>
<evidence type="ECO:0000313" key="4">
    <source>
        <dbReference type="Proteomes" id="UP001159363"/>
    </source>
</evidence>
<keyword evidence="2" id="KW-0472">Membrane</keyword>
<sequence length="535" mass="57993">MRRRWSNAGIQGRGKREFLEKIRLPAASSSIAGVSRPGIEPSSPWWEASMVTGVARVLEERRQWGRVRQEPVAVRSVVRGVTTPGGGGGEPRRPATPPRVSARECGGGALIAWACVACWESRGPLVKSLANFLRLPLPPQARLGRTIDTPQVAGRRLGGFPGACPNWHAECGTANPAPRSGSSVFSPFSVATLTLAMLGHQGTRVPLGVSGWRCSHARVADHYSLQSILLLRNQGSTVEWVLRLRELPVLQTKFDSRRPDSRMWESLASRFSRSSPVSPAFLYTHLASPSSALRASILRAAPISSLHFAIKMSDSKCAPLNASSPSVVNSSGSVPVSALRGRILHSLVTAPSLTAAVFEKLIYTDEVRGGVEMDQWRKYIVLKRVCPENKTWPMLCLSLTLAPMVQPASRLLYCLLLAVAVSPSAGLLPLLVFCRPVTRQSSIQPLQLTPRVALRDMHRSTKYFICRPRFETDTNAARSPALPFKTLHSARGSVITTTLCLSLTPASTGHAKLSLRGVLGMFVATSTIPAGHVLR</sequence>
<protein>
    <submittedName>
        <fullName evidence="3">Uncharacterized protein</fullName>
    </submittedName>
</protein>
<gene>
    <name evidence="3" type="ORF">PR048_022376</name>
</gene>
<evidence type="ECO:0000256" key="2">
    <source>
        <dbReference type="SAM" id="Phobius"/>
    </source>
</evidence>
<keyword evidence="2" id="KW-0812">Transmembrane</keyword>
<dbReference type="Proteomes" id="UP001159363">
    <property type="component" value="Chromosome 7"/>
</dbReference>
<organism evidence="3 4">
    <name type="scientific">Dryococelus australis</name>
    <dbReference type="NCBI Taxonomy" id="614101"/>
    <lineage>
        <taxon>Eukaryota</taxon>
        <taxon>Metazoa</taxon>
        <taxon>Ecdysozoa</taxon>
        <taxon>Arthropoda</taxon>
        <taxon>Hexapoda</taxon>
        <taxon>Insecta</taxon>
        <taxon>Pterygota</taxon>
        <taxon>Neoptera</taxon>
        <taxon>Polyneoptera</taxon>
        <taxon>Phasmatodea</taxon>
        <taxon>Verophasmatodea</taxon>
        <taxon>Anareolatae</taxon>
        <taxon>Phasmatidae</taxon>
        <taxon>Eurycanthinae</taxon>
        <taxon>Dryococelus</taxon>
    </lineage>
</organism>
<keyword evidence="4" id="KW-1185">Reference proteome</keyword>
<keyword evidence="2" id="KW-1133">Transmembrane helix</keyword>
<feature type="region of interest" description="Disordered" evidence="1">
    <location>
        <begin position="79"/>
        <end position="100"/>
    </location>
</feature>
<accession>A0ABQ9H0X5</accession>
<evidence type="ECO:0000256" key="1">
    <source>
        <dbReference type="SAM" id="MobiDB-lite"/>
    </source>
</evidence>